<feature type="region of interest" description="Disordered" evidence="1">
    <location>
        <begin position="198"/>
        <end position="220"/>
    </location>
</feature>
<evidence type="ECO:0008006" key="4">
    <source>
        <dbReference type="Google" id="ProtNLM"/>
    </source>
</evidence>
<keyword evidence="3" id="KW-1185">Reference proteome</keyword>
<protein>
    <recommendedName>
        <fullName evidence="4">HTH cro/C1-type domain-containing protein</fullName>
    </recommendedName>
</protein>
<reference evidence="2 3" key="1">
    <citation type="submission" date="2021-08" db="EMBL/GenBank/DDBJ databases">
        <title>Genomic Architecture of Streptomyces flavotricini NGL1 and Streptomyces erythrochromogenes HMS4 With Differential Plant Beneficial attributes and laccase production capabilities.</title>
        <authorList>
            <person name="Salwan R."/>
            <person name="Kaur R."/>
            <person name="Sharma V."/>
        </authorList>
    </citation>
    <scope>NUCLEOTIDE SEQUENCE [LARGE SCALE GENOMIC DNA]</scope>
    <source>
        <strain evidence="2 3">NGL1</strain>
    </source>
</reference>
<proteinExistence type="predicted"/>
<evidence type="ECO:0000313" key="2">
    <source>
        <dbReference type="EMBL" id="MCC0093812.1"/>
    </source>
</evidence>
<gene>
    <name evidence="2" type="ORF">K7B10_03200</name>
</gene>
<dbReference type="Proteomes" id="UP001520654">
    <property type="component" value="Unassembled WGS sequence"/>
</dbReference>
<accession>A0ABS8DYL9</accession>
<comment type="caution">
    <text evidence="2">The sequence shown here is derived from an EMBL/GenBank/DDBJ whole genome shotgun (WGS) entry which is preliminary data.</text>
</comment>
<name>A0ABS8DYL9_9ACTN</name>
<feature type="compositionally biased region" description="Low complexity" evidence="1">
    <location>
        <begin position="198"/>
        <end position="209"/>
    </location>
</feature>
<sequence length="220" mass="23031">MAGRPMKPIPDDAPPELARLAELLRDVCLAAGGRPLAAIAERAGVPKSTLRHALGGERLPNMETVLGLVAACQDPAVEAIVRQDERMRAAVLWREAYRAVNAGRSGLPDADEAPRELAVANRLIQGYHGHPPADRASARQGSYAARTRIDSAADVDGVVRLREERLAAEAAFDAAVERLGEATAAVAAARAALRAATAAERDATAAGARPSEAARGRDEG</sequence>
<evidence type="ECO:0000256" key="1">
    <source>
        <dbReference type="SAM" id="MobiDB-lite"/>
    </source>
</evidence>
<dbReference type="EMBL" id="JAINUL010000001">
    <property type="protein sequence ID" value="MCC0093812.1"/>
    <property type="molecule type" value="Genomic_DNA"/>
</dbReference>
<organism evidence="2 3">
    <name type="scientific">Streptomyces flavotricini</name>
    <dbReference type="NCBI Taxonomy" id="66888"/>
    <lineage>
        <taxon>Bacteria</taxon>
        <taxon>Bacillati</taxon>
        <taxon>Actinomycetota</taxon>
        <taxon>Actinomycetes</taxon>
        <taxon>Kitasatosporales</taxon>
        <taxon>Streptomycetaceae</taxon>
        <taxon>Streptomyces</taxon>
    </lineage>
</organism>
<evidence type="ECO:0000313" key="3">
    <source>
        <dbReference type="Proteomes" id="UP001520654"/>
    </source>
</evidence>